<dbReference type="Proteomes" id="UP000230767">
    <property type="component" value="Unassembled WGS sequence"/>
</dbReference>
<dbReference type="PANTHER" id="PTHR42880:SF1">
    <property type="entry name" value="ISOPROPYLMALATE_HOMOCITRATE_CITRAMALATE SYNTHASE FAMILY PROTEIN"/>
    <property type="match status" value="1"/>
</dbReference>
<dbReference type="AlphaFoldDB" id="A0A2M7R6M5"/>
<dbReference type="InterPro" id="IPR002034">
    <property type="entry name" value="AIPM/Hcit_synth_CS"/>
</dbReference>
<dbReference type="SUPFAM" id="SSF51569">
    <property type="entry name" value="Aldolase"/>
    <property type="match status" value="1"/>
</dbReference>
<dbReference type="PROSITE" id="PS50991">
    <property type="entry name" value="PYR_CT"/>
    <property type="match status" value="1"/>
</dbReference>
<dbReference type="Gene3D" id="3.20.20.70">
    <property type="entry name" value="Aldolase class I"/>
    <property type="match status" value="1"/>
</dbReference>
<dbReference type="PROSITE" id="PS00816">
    <property type="entry name" value="AIPM_HOMOCIT_SYNTH_2"/>
    <property type="match status" value="1"/>
</dbReference>
<dbReference type="GO" id="GO:0046912">
    <property type="term" value="F:acyltransferase activity, acyl groups converted into alkyl on transfer"/>
    <property type="evidence" value="ECO:0007669"/>
    <property type="project" value="InterPro"/>
</dbReference>
<dbReference type="InterPro" id="IPR013785">
    <property type="entry name" value="Aldolase_TIM"/>
</dbReference>
<dbReference type="GO" id="GO:0019752">
    <property type="term" value="P:carboxylic acid metabolic process"/>
    <property type="evidence" value="ECO:0007669"/>
    <property type="project" value="InterPro"/>
</dbReference>
<organism evidence="3 4">
    <name type="scientific">Candidatus Nealsonbacteria bacterium CG_4_10_14_0_8_um_filter_37_14</name>
    <dbReference type="NCBI Taxonomy" id="1974684"/>
    <lineage>
        <taxon>Bacteria</taxon>
        <taxon>Candidatus Nealsoniibacteriota</taxon>
    </lineage>
</organism>
<protein>
    <submittedName>
        <fullName evidence="3">Homocitrate synthase</fullName>
    </submittedName>
</protein>
<accession>A0A2M7R6M5</accession>
<evidence type="ECO:0000259" key="2">
    <source>
        <dbReference type="PROSITE" id="PS50991"/>
    </source>
</evidence>
<evidence type="ECO:0000313" key="4">
    <source>
        <dbReference type="Proteomes" id="UP000230767"/>
    </source>
</evidence>
<proteinExistence type="predicted"/>
<dbReference type="InterPro" id="IPR054691">
    <property type="entry name" value="LeuA/HCS_post-cat"/>
</dbReference>
<keyword evidence="1" id="KW-0808">Transferase</keyword>
<dbReference type="PANTHER" id="PTHR42880">
    <property type="entry name" value="HOMOCITRATE SYNTHASE"/>
    <property type="match status" value="1"/>
</dbReference>
<dbReference type="EMBL" id="PFLW01000038">
    <property type="protein sequence ID" value="PIY89296.1"/>
    <property type="molecule type" value="Genomic_DNA"/>
</dbReference>
<dbReference type="Pfam" id="PF00682">
    <property type="entry name" value="HMGL-like"/>
    <property type="match status" value="1"/>
</dbReference>
<name>A0A2M7R6M5_9BACT</name>
<reference evidence="4" key="1">
    <citation type="submission" date="2017-09" db="EMBL/GenBank/DDBJ databases">
        <title>Depth-based differentiation of microbial function through sediment-hosted aquifers and enrichment of novel symbionts in the deep terrestrial subsurface.</title>
        <authorList>
            <person name="Probst A.J."/>
            <person name="Ladd B."/>
            <person name="Jarett J.K."/>
            <person name="Geller-Mcgrath D.E."/>
            <person name="Sieber C.M.K."/>
            <person name="Emerson J.B."/>
            <person name="Anantharaman K."/>
            <person name="Thomas B.C."/>
            <person name="Malmstrom R."/>
            <person name="Stieglmeier M."/>
            <person name="Klingl A."/>
            <person name="Woyke T."/>
            <person name="Ryan C.M."/>
            <person name="Banfield J.F."/>
        </authorList>
    </citation>
    <scope>NUCLEOTIDE SEQUENCE [LARGE SCALE GENOMIC DNA]</scope>
</reference>
<feature type="domain" description="Pyruvate carboxyltransferase" evidence="2">
    <location>
        <begin position="4"/>
        <end position="273"/>
    </location>
</feature>
<evidence type="ECO:0000256" key="1">
    <source>
        <dbReference type="ARBA" id="ARBA00022679"/>
    </source>
</evidence>
<gene>
    <name evidence="3" type="ORF">COY73_01315</name>
</gene>
<comment type="caution">
    <text evidence="3">The sequence shown here is derived from an EMBL/GenBank/DDBJ whole genome shotgun (WGS) entry which is preliminary data.</text>
</comment>
<dbReference type="InterPro" id="IPR000891">
    <property type="entry name" value="PYR_CT"/>
</dbReference>
<sequence>MPKVRIIDVTNRDGAQSARINLSKLQKTMINRYLNQMGIYQSEFGFPTTWHEVNYLKANLELARMKVLHPIILSGWIRAVPEDVEVAFSRVPEIEHLNISISTSEQMIQGKWQGKKQFRGVLKDMTEALDLARKKGIKTIGVNAEDASRTELVRLVEFATAAKEHGADRFRYCDTVGCDNPTRIAEKIKVIAHMVQIPIELHCHNDLGMAVANTVAGTIAAIEAKVDAYPNTTILGIGERAGNCDLFSLLLSFKYSSDLWSLINEKIDLSLAWKLGNYVARATGTEIPSHQPGIGQKAFEHASGIHADAIIKEMQDPRWKTYELYGFEELGRGEPEFVETGREILMGDFMGTKGFRHICEKYGIELPKDDKEVAKVWELARFANVHNHAILTADELRFIVAYPDIVWEIINVTRPPEL</sequence>
<dbReference type="Pfam" id="PF22617">
    <property type="entry name" value="HCS_D2"/>
    <property type="match status" value="1"/>
</dbReference>
<evidence type="ECO:0000313" key="3">
    <source>
        <dbReference type="EMBL" id="PIY89296.1"/>
    </source>
</evidence>